<dbReference type="PANTHER" id="PTHR43806">
    <property type="entry name" value="PEPTIDASE S8"/>
    <property type="match status" value="1"/>
</dbReference>
<dbReference type="EMBL" id="JAZDDG010000002">
    <property type="protein sequence ID" value="MEE1975295.1"/>
    <property type="molecule type" value="Genomic_DNA"/>
</dbReference>
<dbReference type="Pfam" id="PF00082">
    <property type="entry name" value="Peptidase_S8"/>
    <property type="match status" value="1"/>
</dbReference>
<name>A0ABU7IQQ9_9FLAO</name>
<evidence type="ECO:0000256" key="4">
    <source>
        <dbReference type="ARBA" id="ARBA00022825"/>
    </source>
</evidence>
<reference evidence="7 8" key="1">
    <citation type="submission" date="2024-01" db="EMBL/GenBank/DDBJ databases">
        <title>Maribacter spp. originated from different algae showed divergent polysaccharides utilization ability.</title>
        <authorList>
            <person name="Wang H."/>
            <person name="Wu Y."/>
        </authorList>
    </citation>
    <scope>NUCLEOTIDE SEQUENCE [LARGE SCALE GENOMIC DNA]</scope>
    <source>
        <strain evidence="7 8">PR1</strain>
    </source>
</reference>
<protein>
    <submittedName>
        <fullName evidence="7">S8 family peptidase</fullName>
    </submittedName>
</protein>
<gene>
    <name evidence="7" type="ORF">V1I91_04405</name>
</gene>
<dbReference type="PRINTS" id="PR00723">
    <property type="entry name" value="SUBTILISIN"/>
</dbReference>
<dbReference type="InterPro" id="IPR034074">
    <property type="entry name" value="Y4bN_pept_dom"/>
</dbReference>
<dbReference type="Proteomes" id="UP001356308">
    <property type="component" value="Unassembled WGS sequence"/>
</dbReference>
<dbReference type="SUPFAM" id="SSF52743">
    <property type="entry name" value="Subtilisin-like"/>
    <property type="match status" value="1"/>
</dbReference>
<dbReference type="Gene3D" id="3.40.50.200">
    <property type="entry name" value="Peptidase S8/S53 domain"/>
    <property type="match status" value="1"/>
</dbReference>
<comment type="similarity">
    <text evidence="1">Belongs to the peptidase S8 family.</text>
</comment>
<evidence type="ECO:0000256" key="5">
    <source>
        <dbReference type="SAM" id="MobiDB-lite"/>
    </source>
</evidence>
<dbReference type="CDD" id="cd04847">
    <property type="entry name" value="Peptidases_S8_Subtilisin_like_2"/>
    <property type="match status" value="1"/>
</dbReference>
<evidence type="ECO:0000256" key="3">
    <source>
        <dbReference type="ARBA" id="ARBA00022801"/>
    </source>
</evidence>
<accession>A0ABU7IQQ9</accession>
<dbReference type="PANTHER" id="PTHR43806:SF11">
    <property type="entry name" value="CEREVISIN-RELATED"/>
    <property type="match status" value="1"/>
</dbReference>
<evidence type="ECO:0000256" key="1">
    <source>
        <dbReference type="ARBA" id="ARBA00011073"/>
    </source>
</evidence>
<keyword evidence="3" id="KW-0378">Hydrolase</keyword>
<organism evidence="7 8">
    <name type="scientific">Maribacter cobaltidurans</name>
    <dbReference type="NCBI Taxonomy" id="1178778"/>
    <lineage>
        <taxon>Bacteria</taxon>
        <taxon>Pseudomonadati</taxon>
        <taxon>Bacteroidota</taxon>
        <taxon>Flavobacteriia</taxon>
        <taxon>Flavobacteriales</taxon>
        <taxon>Flavobacteriaceae</taxon>
        <taxon>Maribacter</taxon>
    </lineage>
</organism>
<sequence length="801" mass="90711">MPNRHTYLQNEGKENNGFKKTRGFSSNQNPDAERIINRARIAGLYQDLQQYDAAIGARNERRTINFPSHIDLLWIHFFVPYNDDLRKKFYARYGLLPQAFNAFNKSVLFEVVDQGAFEQFQEHLTYLNNQDTDVPYTQQDFNLIALIDHFEFLDNRIIVPTTEGAIFNLVSPSQKIAITQQERLNKYLDDARINFDSNQSGDLYFIHQLTEGQLHEISDNFDVVQAITSSRPLTVRPGTFGELRMSYGFTTTIIDNLPIVGVIDTGVNTIEPFEGLILPTINITDHPDQDQSGHGTLVAGLCIFGSELPATVQEEYQAKCRVLPIKVLHHDTDAINFPAMLKAIRQANNQHGVRIFNMSLTMALVKNYNETFSYFAYELDKLSHSLDILIFISVGNFDSVSLQELLTTDYHQDHDYPTFFYCPNSTSPVHRCENTNICVPSESLNNLSIGSLAGNYQQNDHTDISPSADHPAFYSRKSHYDYNRDVNNKPLLKHQKNKYLNKPDLVVEGGDLHHSDSGIEVLTNPGHYYTKTAGTSLSTPLISSMAAELIKSYPSLNMQSIKALLINSSDYFKSGKFPEFAGTDPLLKKLVGFGKPNKAHSLEADDNSIIMVLEKIIRNDQLIAIPINLPEYLLTAENKLIINITMSFKFLPDRGNHLAYLPLHIGFNLVQNKRVTDIALRNADHYKIKSGFSWSEDHYGLENALFSNVQKKEYRLQPSDIVGLDGSMAIAVRCVSKSNIDSQLLHHYRTAEHPFSIVITVTEEVKNETEHNLYEEMLACNNLTIIPEIDISGEANLETEN</sequence>
<dbReference type="RefSeq" id="WP_272650123.1">
    <property type="nucleotide sequence ID" value="NZ_JAZDDG010000002.1"/>
</dbReference>
<evidence type="ECO:0000313" key="8">
    <source>
        <dbReference type="Proteomes" id="UP001356308"/>
    </source>
</evidence>
<feature type="region of interest" description="Disordered" evidence="5">
    <location>
        <begin position="1"/>
        <end position="29"/>
    </location>
</feature>
<comment type="caution">
    <text evidence="7">The sequence shown here is derived from an EMBL/GenBank/DDBJ whole genome shotgun (WGS) entry which is preliminary data.</text>
</comment>
<evidence type="ECO:0000259" key="6">
    <source>
        <dbReference type="Pfam" id="PF00082"/>
    </source>
</evidence>
<feature type="domain" description="Peptidase S8/S53" evidence="6">
    <location>
        <begin position="259"/>
        <end position="580"/>
    </location>
</feature>
<dbReference type="InterPro" id="IPR050131">
    <property type="entry name" value="Peptidase_S8_subtilisin-like"/>
</dbReference>
<proteinExistence type="inferred from homology"/>
<dbReference type="InterPro" id="IPR036852">
    <property type="entry name" value="Peptidase_S8/S53_dom_sf"/>
</dbReference>
<dbReference type="InterPro" id="IPR000209">
    <property type="entry name" value="Peptidase_S8/S53_dom"/>
</dbReference>
<evidence type="ECO:0000256" key="2">
    <source>
        <dbReference type="ARBA" id="ARBA00022670"/>
    </source>
</evidence>
<keyword evidence="4" id="KW-0720">Serine protease</keyword>
<keyword evidence="8" id="KW-1185">Reference proteome</keyword>
<dbReference type="InterPro" id="IPR015500">
    <property type="entry name" value="Peptidase_S8_subtilisin-rel"/>
</dbReference>
<keyword evidence="2" id="KW-0645">Protease</keyword>
<evidence type="ECO:0000313" key="7">
    <source>
        <dbReference type="EMBL" id="MEE1975295.1"/>
    </source>
</evidence>